<dbReference type="GO" id="GO:0007166">
    <property type="term" value="P:cell surface receptor signaling pathway"/>
    <property type="evidence" value="ECO:0007669"/>
    <property type="project" value="TreeGrafter"/>
</dbReference>
<dbReference type="GO" id="GO:0004930">
    <property type="term" value="F:G protein-coupled receptor activity"/>
    <property type="evidence" value="ECO:0007669"/>
    <property type="project" value="InterPro"/>
</dbReference>
<keyword evidence="10" id="KW-1185">Reference proteome</keyword>
<keyword evidence="3" id="KW-0732">Signal</keyword>
<dbReference type="InterPro" id="IPR001879">
    <property type="entry name" value="GPCR_2_extracellular_dom"/>
</dbReference>
<dbReference type="SUPFAM" id="SSF52058">
    <property type="entry name" value="L domain-like"/>
    <property type="match status" value="1"/>
</dbReference>
<evidence type="ECO:0000256" key="6">
    <source>
        <dbReference type="SAM" id="MobiDB-lite"/>
    </source>
</evidence>
<evidence type="ECO:0000256" key="4">
    <source>
        <dbReference type="ARBA" id="ARBA00022737"/>
    </source>
</evidence>
<evidence type="ECO:0000259" key="7">
    <source>
        <dbReference type="PROSITE" id="PS50227"/>
    </source>
</evidence>
<dbReference type="SUPFAM" id="SSF111418">
    <property type="entry name" value="Hormone receptor domain"/>
    <property type="match status" value="1"/>
</dbReference>
<evidence type="ECO:0000313" key="9">
    <source>
        <dbReference type="EMBL" id="KAK7901607.1"/>
    </source>
</evidence>
<keyword evidence="2" id="KW-0433">Leucine-rich repeat</keyword>
<feature type="compositionally biased region" description="Low complexity" evidence="6">
    <location>
        <begin position="377"/>
        <end position="387"/>
    </location>
</feature>
<dbReference type="InterPro" id="IPR013783">
    <property type="entry name" value="Ig-like_fold"/>
</dbReference>
<dbReference type="PANTHER" id="PTHR45930">
    <property type="entry name" value="G-PROTEIN COUPLED RECEPTOR 124-LIKE PROTEIN"/>
    <property type="match status" value="1"/>
</dbReference>
<evidence type="ECO:0000256" key="2">
    <source>
        <dbReference type="ARBA" id="ARBA00022614"/>
    </source>
</evidence>
<evidence type="ECO:0000313" key="10">
    <source>
        <dbReference type="Proteomes" id="UP001460270"/>
    </source>
</evidence>
<keyword evidence="5" id="KW-0675">Receptor</keyword>
<feature type="region of interest" description="Disordered" evidence="6">
    <location>
        <begin position="377"/>
        <end position="397"/>
    </location>
</feature>
<dbReference type="InterPro" id="IPR051963">
    <property type="entry name" value="Adhesion_GPCR_A"/>
</dbReference>
<dbReference type="Gene3D" id="3.80.10.10">
    <property type="entry name" value="Ribonuclease Inhibitor"/>
    <property type="match status" value="1"/>
</dbReference>
<dbReference type="InterPro" id="IPR036445">
    <property type="entry name" value="GPCR_2_extracell_dom_sf"/>
</dbReference>
<evidence type="ECO:0008006" key="11">
    <source>
        <dbReference type="Google" id="ProtNLM"/>
    </source>
</evidence>
<keyword evidence="4" id="KW-0677">Repeat</keyword>
<dbReference type="PANTHER" id="PTHR45930:SF3">
    <property type="entry name" value="ADHESION G PROTEIN-COUPLED RECEPTOR A1"/>
    <property type="match status" value="1"/>
</dbReference>
<comment type="caution">
    <text evidence="9">The sequence shown here is derived from an EMBL/GenBank/DDBJ whole genome shotgun (WGS) entry which is preliminary data.</text>
</comment>
<dbReference type="SUPFAM" id="SSF48726">
    <property type="entry name" value="Immunoglobulin"/>
    <property type="match status" value="1"/>
</dbReference>
<feature type="domain" description="Ig-like" evidence="8">
    <location>
        <begin position="235"/>
        <end position="333"/>
    </location>
</feature>
<accession>A0AAW0NU20</accession>
<dbReference type="Pfam" id="PF26588">
    <property type="entry name" value="GAIN_ADGRA3"/>
    <property type="match status" value="1"/>
</dbReference>
<evidence type="ECO:0000259" key="8">
    <source>
        <dbReference type="PROSITE" id="PS50835"/>
    </source>
</evidence>
<dbReference type="PROSITE" id="PS50227">
    <property type="entry name" value="G_PROTEIN_RECEP_F2_3"/>
    <property type="match status" value="1"/>
</dbReference>
<evidence type="ECO:0000256" key="3">
    <source>
        <dbReference type="ARBA" id="ARBA00022729"/>
    </source>
</evidence>
<dbReference type="InterPro" id="IPR000483">
    <property type="entry name" value="Cys-rich_flank_reg_C"/>
</dbReference>
<name>A0AAW0NU20_9GOBI</name>
<dbReference type="InterPro" id="IPR032675">
    <property type="entry name" value="LRR_dom_sf"/>
</dbReference>
<dbReference type="PROSITE" id="PS50835">
    <property type="entry name" value="IG_LIKE"/>
    <property type="match status" value="1"/>
</dbReference>
<dbReference type="Proteomes" id="UP001460270">
    <property type="component" value="Unassembled WGS sequence"/>
</dbReference>
<protein>
    <recommendedName>
        <fullName evidence="11">Ig-like domain-containing protein</fullName>
    </recommendedName>
</protein>
<dbReference type="InterPro" id="IPR058808">
    <property type="entry name" value="GAIN_ADGRA2/3"/>
</dbReference>
<dbReference type="Gene3D" id="2.60.40.10">
    <property type="entry name" value="Immunoglobulins"/>
    <property type="match status" value="1"/>
</dbReference>
<dbReference type="InterPro" id="IPR036179">
    <property type="entry name" value="Ig-like_dom_sf"/>
</dbReference>
<gene>
    <name evidence="9" type="ORF">WMY93_018376</name>
</gene>
<sequence>MNEDTTLSSDQTQRPRLQIIHCEICPSEPQSTTTHIRIQSCFQAEDQPFSLCVSARIRGACAERRAANLTAPKPVITRVLCLFSPQLRRRKQLFNYRGPGQGATVAHAQALWKDKQTAAAGGRSKRDLSRNRIGCLVPEVFLDLGSLSKLNLSGNIFSTLSVGLFTHLLALKVIHFQTESLFCDCQLQWLLLWVKSNSVRIGNDTTCAFPTHLHGLEFRELRESQLRCDGPLELPLFQLIPSQRQLVFQGDRLPLQCTASYLHPHMELLWRHNGQPVSTQEERGVSVEESLIHDCSLITSEVVLSNMDVSLAGTWECLVSSLRGNSSKQMEIVVLETSAPYCPADRVTNNKGDFRWPKTLAGILAFLPCAPATFGSAPHPSGHAPHSSHSKGERKEKKAWRRCDRLGRWAEEDYTQCPYASELTRVLHQLTQISVNTSNAQPLGKQLVAFTSRAAHFTDVMDVIFVTHLVERLTRLLGKRRDLGTISRTLPVT</sequence>
<dbReference type="InterPro" id="IPR007110">
    <property type="entry name" value="Ig-like_dom"/>
</dbReference>
<dbReference type="GO" id="GO:0014069">
    <property type="term" value="C:postsynaptic density"/>
    <property type="evidence" value="ECO:0007669"/>
    <property type="project" value="TreeGrafter"/>
</dbReference>
<evidence type="ECO:0000256" key="5">
    <source>
        <dbReference type="ARBA" id="ARBA00023170"/>
    </source>
</evidence>
<comment type="similarity">
    <text evidence="1">Belongs to the G-protein coupled receptor 2 family. Adhesion G-protein coupled receptor (ADGR) subfamily.</text>
</comment>
<feature type="domain" description="G-protein coupled receptors family 2 profile 1" evidence="7">
    <location>
        <begin position="316"/>
        <end position="421"/>
    </location>
</feature>
<reference evidence="10" key="1">
    <citation type="submission" date="2024-04" db="EMBL/GenBank/DDBJ databases">
        <title>Salinicola lusitanus LLJ914,a marine bacterium isolated from the Okinawa Trough.</title>
        <authorList>
            <person name="Li J."/>
        </authorList>
    </citation>
    <scope>NUCLEOTIDE SEQUENCE [LARGE SCALE GENOMIC DNA]</scope>
</reference>
<dbReference type="SMART" id="SM00082">
    <property type="entry name" value="LRRCT"/>
    <property type="match status" value="1"/>
</dbReference>
<dbReference type="EMBL" id="JBBPFD010000013">
    <property type="protein sequence ID" value="KAK7901607.1"/>
    <property type="molecule type" value="Genomic_DNA"/>
</dbReference>
<dbReference type="AlphaFoldDB" id="A0AAW0NU20"/>
<dbReference type="GO" id="GO:0005886">
    <property type="term" value="C:plasma membrane"/>
    <property type="evidence" value="ECO:0007669"/>
    <property type="project" value="TreeGrafter"/>
</dbReference>
<dbReference type="GO" id="GO:0098978">
    <property type="term" value="C:glutamatergic synapse"/>
    <property type="evidence" value="ECO:0007669"/>
    <property type="project" value="TreeGrafter"/>
</dbReference>
<organism evidence="9 10">
    <name type="scientific">Mugilogobius chulae</name>
    <name type="common">yellowstripe goby</name>
    <dbReference type="NCBI Taxonomy" id="88201"/>
    <lineage>
        <taxon>Eukaryota</taxon>
        <taxon>Metazoa</taxon>
        <taxon>Chordata</taxon>
        <taxon>Craniata</taxon>
        <taxon>Vertebrata</taxon>
        <taxon>Euteleostomi</taxon>
        <taxon>Actinopterygii</taxon>
        <taxon>Neopterygii</taxon>
        <taxon>Teleostei</taxon>
        <taxon>Neoteleostei</taxon>
        <taxon>Acanthomorphata</taxon>
        <taxon>Gobiaria</taxon>
        <taxon>Gobiiformes</taxon>
        <taxon>Gobioidei</taxon>
        <taxon>Gobiidae</taxon>
        <taxon>Gobionellinae</taxon>
        <taxon>Mugilogobius</taxon>
    </lineage>
</organism>
<evidence type="ECO:0000256" key="1">
    <source>
        <dbReference type="ARBA" id="ARBA00007343"/>
    </source>
</evidence>
<proteinExistence type="inferred from homology"/>
<dbReference type="Gene3D" id="4.10.1240.10">
    <property type="entry name" value="GPCR, family 2, extracellular hormone receptor domain"/>
    <property type="match status" value="1"/>
</dbReference>